<dbReference type="SFLD" id="SFLDS00003">
    <property type="entry name" value="Haloacid_Dehalogenase"/>
    <property type="match status" value="1"/>
</dbReference>
<dbReference type="InterPro" id="IPR023198">
    <property type="entry name" value="PGP-like_dom2"/>
</dbReference>
<dbReference type="EMBL" id="FOQK01000001">
    <property type="protein sequence ID" value="SFH64837.1"/>
    <property type="molecule type" value="Genomic_DNA"/>
</dbReference>
<dbReference type="SFLD" id="SFLDG01129">
    <property type="entry name" value="C1.5:_HAD__Beta-PGM__Phosphata"/>
    <property type="match status" value="1"/>
</dbReference>
<dbReference type="InterPro" id="IPR050155">
    <property type="entry name" value="HAD-like_hydrolase_sf"/>
</dbReference>
<protein>
    <submittedName>
        <fullName evidence="1">Phosphoglycolate phosphatase</fullName>
    </submittedName>
</protein>
<dbReference type="Pfam" id="PF13419">
    <property type="entry name" value="HAD_2"/>
    <property type="match status" value="1"/>
</dbReference>
<dbReference type="PRINTS" id="PR00413">
    <property type="entry name" value="HADHALOGNASE"/>
</dbReference>
<dbReference type="Gene3D" id="1.10.150.240">
    <property type="entry name" value="Putative phosphatase, domain 2"/>
    <property type="match status" value="1"/>
</dbReference>
<dbReference type="PANTHER" id="PTHR43434:SF1">
    <property type="entry name" value="PHOSPHOGLYCOLATE PHOSPHATASE"/>
    <property type="match status" value="1"/>
</dbReference>
<sequence>MKYKAAIFDLDGTLIDSLADLGDSANEMLASYGFPTHTIEEYRYFVGNGSRKLIERCLPQDKSKDSSLVDEALARYKACYDKNLTHKTKCYAGIEEMLQTLQEKNIPLGICTNKHQSAADEVCQKLLAKHTFVEIIGDRPGLPRKPDPQKVLAIAAKMGVKPEEVAYFGDTSVDMETARNAGFLPVGVTWGFRPRKELVETGAKVLLDKPMELFEQLEF</sequence>
<dbReference type="InterPro" id="IPR036412">
    <property type="entry name" value="HAD-like_sf"/>
</dbReference>
<dbReference type="PANTHER" id="PTHR43434">
    <property type="entry name" value="PHOSPHOGLYCOLATE PHOSPHATASE"/>
    <property type="match status" value="1"/>
</dbReference>
<reference evidence="1 2" key="1">
    <citation type="submission" date="2016-10" db="EMBL/GenBank/DDBJ databases">
        <authorList>
            <person name="de Groot N.N."/>
        </authorList>
    </citation>
    <scope>NUCLEOTIDE SEQUENCE [LARGE SCALE GENOMIC DNA]</scope>
    <source>
        <strain evidence="1 2">Z108</strain>
    </source>
</reference>
<dbReference type="NCBIfam" id="TIGR01509">
    <property type="entry name" value="HAD-SF-IA-v3"/>
    <property type="match status" value="1"/>
</dbReference>
<proteinExistence type="predicted"/>
<name>A0A1I3BRB5_SELRU</name>
<dbReference type="InterPro" id="IPR041492">
    <property type="entry name" value="HAD_2"/>
</dbReference>
<organism evidence="1 2">
    <name type="scientific">Selenomonas ruminantium</name>
    <dbReference type="NCBI Taxonomy" id="971"/>
    <lineage>
        <taxon>Bacteria</taxon>
        <taxon>Bacillati</taxon>
        <taxon>Bacillota</taxon>
        <taxon>Negativicutes</taxon>
        <taxon>Selenomonadales</taxon>
        <taxon>Selenomonadaceae</taxon>
        <taxon>Selenomonas</taxon>
    </lineage>
</organism>
<dbReference type="InterPro" id="IPR023214">
    <property type="entry name" value="HAD_sf"/>
</dbReference>
<evidence type="ECO:0000313" key="2">
    <source>
        <dbReference type="Proteomes" id="UP000183639"/>
    </source>
</evidence>
<dbReference type="InterPro" id="IPR006439">
    <property type="entry name" value="HAD-SF_hydro_IA"/>
</dbReference>
<dbReference type="SFLD" id="SFLDG01135">
    <property type="entry name" value="C1.5.6:_HAD__Beta-PGM__Phospha"/>
    <property type="match status" value="1"/>
</dbReference>
<dbReference type="Proteomes" id="UP000183639">
    <property type="component" value="Unassembled WGS sequence"/>
</dbReference>
<dbReference type="SUPFAM" id="SSF56784">
    <property type="entry name" value="HAD-like"/>
    <property type="match status" value="1"/>
</dbReference>
<dbReference type="GO" id="GO:0008967">
    <property type="term" value="F:phosphoglycolate phosphatase activity"/>
    <property type="evidence" value="ECO:0007669"/>
    <property type="project" value="TreeGrafter"/>
</dbReference>
<accession>A0A1I3BRB5</accession>
<dbReference type="OrthoDB" id="9792518at2"/>
<dbReference type="GO" id="GO:0006281">
    <property type="term" value="P:DNA repair"/>
    <property type="evidence" value="ECO:0007669"/>
    <property type="project" value="TreeGrafter"/>
</dbReference>
<dbReference type="GO" id="GO:0005829">
    <property type="term" value="C:cytosol"/>
    <property type="evidence" value="ECO:0007669"/>
    <property type="project" value="TreeGrafter"/>
</dbReference>
<dbReference type="Gene3D" id="3.40.50.1000">
    <property type="entry name" value="HAD superfamily/HAD-like"/>
    <property type="match status" value="1"/>
</dbReference>
<gene>
    <name evidence="1" type="ORF">SAMN04487861_101179</name>
</gene>
<dbReference type="AlphaFoldDB" id="A0A1I3BRB5"/>
<dbReference type="RefSeq" id="WP_075441537.1">
    <property type="nucleotide sequence ID" value="NZ_FOQK01000001.1"/>
</dbReference>
<dbReference type="NCBIfam" id="TIGR01549">
    <property type="entry name" value="HAD-SF-IA-v1"/>
    <property type="match status" value="1"/>
</dbReference>
<evidence type="ECO:0000313" key="1">
    <source>
        <dbReference type="EMBL" id="SFH64837.1"/>
    </source>
</evidence>